<accession>A0ABT2M1I4</accession>
<comment type="caution">
    <text evidence="1">The sequence shown here is derived from an EMBL/GenBank/DDBJ whole genome shotgun (WGS) entry which is preliminary data.</text>
</comment>
<dbReference type="PANTHER" id="PTHR43434:SF1">
    <property type="entry name" value="PHOSPHOGLYCOLATE PHOSPHATASE"/>
    <property type="match status" value="1"/>
</dbReference>
<reference evidence="1" key="1">
    <citation type="submission" date="2022-09" db="EMBL/GenBank/DDBJ databases">
        <title>Eubacterium sp. LFL-14 isolated from human feces.</title>
        <authorList>
            <person name="Liu F."/>
        </authorList>
    </citation>
    <scope>NUCLEOTIDE SEQUENCE</scope>
    <source>
        <strain evidence="1">LFL-14</strain>
    </source>
</reference>
<dbReference type="InterPro" id="IPR036412">
    <property type="entry name" value="HAD-like_sf"/>
</dbReference>
<evidence type="ECO:0000313" key="2">
    <source>
        <dbReference type="Proteomes" id="UP001431199"/>
    </source>
</evidence>
<protein>
    <submittedName>
        <fullName evidence="1">HAD family hydrolase</fullName>
    </submittedName>
</protein>
<dbReference type="GO" id="GO:0016787">
    <property type="term" value="F:hydrolase activity"/>
    <property type="evidence" value="ECO:0007669"/>
    <property type="project" value="UniProtKB-KW"/>
</dbReference>
<dbReference type="InterPro" id="IPR006439">
    <property type="entry name" value="HAD-SF_hydro_IA"/>
</dbReference>
<dbReference type="EMBL" id="JAODBU010000008">
    <property type="protein sequence ID" value="MCT7399384.1"/>
    <property type="molecule type" value="Genomic_DNA"/>
</dbReference>
<dbReference type="SUPFAM" id="SSF56784">
    <property type="entry name" value="HAD-like"/>
    <property type="match status" value="1"/>
</dbReference>
<dbReference type="NCBIfam" id="TIGR01549">
    <property type="entry name" value="HAD-SF-IA-v1"/>
    <property type="match status" value="1"/>
</dbReference>
<dbReference type="Gene3D" id="1.10.150.240">
    <property type="entry name" value="Putative phosphatase, domain 2"/>
    <property type="match status" value="1"/>
</dbReference>
<keyword evidence="2" id="KW-1185">Reference proteome</keyword>
<name>A0ABT2M1I4_9FIRM</name>
<dbReference type="InterPro" id="IPR041492">
    <property type="entry name" value="HAD_2"/>
</dbReference>
<dbReference type="SFLD" id="SFLDG01129">
    <property type="entry name" value="C1.5:_HAD__Beta-PGM__Phosphata"/>
    <property type="match status" value="1"/>
</dbReference>
<dbReference type="InterPro" id="IPR023214">
    <property type="entry name" value="HAD_sf"/>
</dbReference>
<dbReference type="PANTHER" id="PTHR43434">
    <property type="entry name" value="PHOSPHOGLYCOLATE PHOSPHATASE"/>
    <property type="match status" value="1"/>
</dbReference>
<gene>
    <name evidence="1" type="ORF">N5B56_09855</name>
</gene>
<proteinExistence type="predicted"/>
<sequence length="212" mass="24263">MKTGIIFDLDGTLWNATKQIAESWNVVFERYDDIDLRLTTKELEQQMGKLMETIADNLLPNIPVERRYKILQECCEYENEYLLTHSGVLYPDIKDIFKKLNEKYSVYIVSNCQAGYIEAFLKVTDLGEYVTDFENPGRTGKPKADNIRLVIERNNLDKAFYVGDTQGDYDATMAAGIPFIFAAYGFGNIDGDEEEIQGLNELPDLIDKLVEK</sequence>
<dbReference type="RefSeq" id="WP_117909348.1">
    <property type="nucleotide sequence ID" value="NZ_JAODBU010000008.1"/>
</dbReference>
<keyword evidence="1" id="KW-0378">Hydrolase</keyword>
<evidence type="ECO:0000313" key="1">
    <source>
        <dbReference type="EMBL" id="MCT7399384.1"/>
    </source>
</evidence>
<dbReference type="SFLD" id="SFLDS00003">
    <property type="entry name" value="Haloacid_Dehalogenase"/>
    <property type="match status" value="1"/>
</dbReference>
<dbReference type="InterPro" id="IPR050155">
    <property type="entry name" value="HAD-like_hydrolase_sf"/>
</dbReference>
<dbReference type="InterPro" id="IPR023198">
    <property type="entry name" value="PGP-like_dom2"/>
</dbReference>
<dbReference type="Gene3D" id="3.40.50.1000">
    <property type="entry name" value="HAD superfamily/HAD-like"/>
    <property type="match status" value="1"/>
</dbReference>
<dbReference type="Pfam" id="PF13419">
    <property type="entry name" value="HAD_2"/>
    <property type="match status" value="1"/>
</dbReference>
<dbReference type="Proteomes" id="UP001431199">
    <property type="component" value="Unassembled WGS sequence"/>
</dbReference>
<organism evidence="1 2">
    <name type="scientific">Eubacterium album</name>
    <dbReference type="NCBI Taxonomy" id="2978477"/>
    <lineage>
        <taxon>Bacteria</taxon>
        <taxon>Bacillati</taxon>
        <taxon>Bacillota</taxon>
        <taxon>Clostridia</taxon>
        <taxon>Eubacteriales</taxon>
        <taxon>Eubacteriaceae</taxon>
        <taxon>Eubacterium</taxon>
    </lineage>
</organism>